<proteinExistence type="predicted"/>
<keyword evidence="1" id="KW-0472">Membrane</keyword>
<sequence>MTTQASSTSSSRIGWRSALGYMAAVVMVVLVLNVVARLAEPPNYIGEMRAKLGGVPGSEAVVLGPSVAKHLVPAAMCLKGANIAESAMDVFEAEALARHLVARGEVPPVWIMGVIPSFQLADNGSKGSSTLGRRLLTYRTLQSLGDPRLIGDDVRSALRSLIFPALGHQEWRLRLRMMEQQMRGVGWARPDVTVSQKAIANEAEDQRMATEWVATYSAAASGIAAYDNTIADRSLASLLRLNRLLNDSGARLVIVVMPVSPATTAYFKSDESVAVTGMDMIEQRLTADGAVIINDLTDAQSERAHGEFRDAVHFNRSGGLRYSRDLGERLTEAGVIPNLECPSLKPDSDQ</sequence>
<dbReference type="EMBL" id="VCAO01000001">
    <property type="protein sequence ID" value="TMM49703.1"/>
    <property type="molecule type" value="Genomic_DNA"/>
</dbReference>
<keyword evidence="1" id="KW-0812">Transmembrane</keyword>
<dbReference type="RefSeq" id="WP_138615266.1">
    <property type="nucleotide sequence ID" value="NZ_VCAO01000001.1"/>
</dbReference>
<keyword evidence="1" id="KW-1133">Transmembrane helix</keyword>
<comment type="caution">
    <text evidence="2">The sequence shown here is derived from an EMBL/GenBank/DDBJ whole genome shotgun (WGS) entry which is preliminary data.</text>
</comment>
<reference evidence="2 3" key="1">
    <citation type="submission" date="2019-05" db="EMBL/GenBank/DDBJ databases">
        <title>Erythrobacter marisflavi sp. nov., isolated from isolated from water of an estuary environment.</title>
        <authorList>
            <person name="Yoon J.-H."/>
        </authorList>
    </citation>
    <scope>NUCLEOTIDE SEQUENCE [LARGE SCALE GENOMIC DNA]</scope>
    <source>
        <strain evidence="2 3">KEM-5</strain>
    </source>
</reference>
<gene>
    <name evidence="2" type="ORF">FEV51_00385</name>
</gene>
<dbReference type="Proteomes" id="UP000309668">
    <property type="component" value="Unassembled WGS sequence"/>
</dbReference>
<evidence type="ECO:0000313" key="3">
    <source>
        <dbReference type="Proteomes" id="UP000309668"/>
    </source>
</evidence>
<organism evidence="2 3">
    <name type="scientific">Qipengyuania marisflavi</name>
    <dbReference type="NCBI Taxonomy" id="2486356"/>
    <lineage>
        <taxon>Bacteria</taxon>
        <taxon>Pseudomonadati</taxon>
        <taxon>Pseudomonadota</taxon>
        <taxon>Alphaproteobacteria</taxon>
        <taxon>Sphingomonadales</taxon>
        <taxon>Erythrobacteraceae</taxon>
        <taxon>Qipengyuania</taxon>
    </lineage>
</organism>
<feature type="transmembrane region" description="Helical" evidence="1">
    <location>
        <begin position="18"/>
        <end position="39"/>
    </location>
</feature>
<evidence type="ECO:0000313" key="2">
    <source>
        <dbReference type="EMBL" id="TMM49703.1"/>
    </source>
</evidence>
<protein>
    <recommendedName>
        <fullName evidence="4">SGNH/GDSL hydrolase family protein</fullName>
    </recommendedName>
</protein>
<accession>A0A5S3P8R3</accession>
<dbReference type="AlphaFoldDB" id="A0A5S3P8R3"/>
<name>A0A5S3P8R3_9SPHN</name>
<keyword evidence="3" id="KW-1185">Reference proteome</keyword>
<evidence type="ECO:0008006" key="4">
    <source>
        <dbReference type="Google" id="ProtNLM"/>
    </source>
</evidence>
<evidence type="ECO:0000256" key="1">
    <source>
        <dbReference type="SAM" id="Phobius"/>
    </source>
</evidence>